<evidence type="ECO:0000313" key="1">
    <source>
        <dbReference type="EMBL" id="REH54656.1"/>
    </source>
</evidence>
<dbReference type="RefSeq" id="WP_115900305.1">
    <property type="nucleotide sequence ID" value="NZ_QUNS01000002.1"/>
</dbReference>
<proteinExistence type="predicted"/>
<keyword evidence="2" id="KW-1185">Reference proteome</keyword>
<evidence type="ECO:0000313" key="2">
    <source>
        <dbReference type="Proteomes" id="UP000256884"/>
    </source>
</evidence>
<reference evidence="1 2" key="1">
    <citation type="submission" date="2018-08" db="EMBL/GenBank/DDBJ databases">
        <title>Genomic Encyclopedia of Type Strains, Phase IV (KMG-IV): sequencing the most valuable type-strain genomes for metagenomic binning, comparative biology and taxonomic classification.</title>
        <authorList>
            <person name="Goeker M."/>
        </authorList>
    </citation>
    <scope>NUCLEOTIDE SEQUENCE [LARGE SCALE GENOMIC DNA]</scope>
    <source>
        <strain evidence="1 2">DSM 18841</strain>
    </source>
</reference>
<dbReference type="Proteomes" id="UP000256884">
    <property type="component" value="Unassembled WGS sequence"/>
</dbReference>
<gene>
    <name evidence="1" type="ORF">C7448_102179</name>
</gene>
<protein>
    <submittedName>
        <fullName evidence="1">Uncharacterized protein</fullName>
    </submittedName>
</protein>
<comment type="caution">
    <text evidence="1">The sequence shown here is derived from an EMBL/GenBank/DDBJ whole genome shotgun (WGS) entry which is preliminary data.</text>
</comment>
<dbReference type="EMBL" id="QUNS01000002">
    <property type="protein sequence ID" value="REH54656.1"/>
    <property type="molecule type" value="Genomic_DNA"/>
</dbReference>
<sequence length="83" mass="9879">MFITRFFFIFRDINSNFFIKLKNILNLGTILNKEEQKSINGGFAYTFWVEGYKYCVDCSRPITSEDNPTVDEMLKSDCRERRC</sequence>
<accession>A0A3E0I802</accession>
<dbReference type="AlphaFoldDB" id="A0A3E0I802"/>
<organism evidence="1 2">
    <name type="scientific">Tenacibaculum gallaicum</name>
    <dbReference type="NCBI Taxonomy" id="561505"/>
    <lineage>
        <taxon>Bacteria</taxon>
        <taxon>Pseudomonadati</taxon>
        <taxon>Bacteroidota</taxon>
        <taxon>Flavobacteriia</taxon>
        <taxon>Flavobacteriales</taxon>
        <taxon>Flavobacteriaceae</taxon>
        <taxon>Tenacibaculum</taxon>
    </lineage>
</organism>
<name>A0A3E0I802_9FLAO</name>